<dbReference type="PANTHER" id="PTHR16154">
    <property type="entry name" value="NEURABIN"/>
    <property type="match status" value="1"/>
</dbReference>
<evidence type="ECO:0000259" key="3">
    <source>
        <dbReference type="PROSITE" id="PS50105"/>
    </source>
</evidence>
<name>R7UKZ7_CAPTE</name>
<gene>
    <name evidence="4" type="ORF">CAPTEDRAFT_98132</name>
</gene>
<evidence type="ECO:0000313" key="5">
    <source>
        <dbReference type="EnsemblMetazoa" id="CapteP98132"/>
    </source>
</evidence>
<dbReference type="GO" id="GO:0005737">
    <property type="term" value="C:cytoplasm"/>
    <property type="evidence" value="ECO:0007669"/>
    <property type="project" value="TreeGrafter"/>
</dbReference>
<dbReference type="PROSITE" id="PS50105">
    <property type="entry name" value="SAM_DOMAIN"/>
    <property type="match status" value="1"/>
</dbReference>
<evidence type="ECO:0000313" key="6">
    <source>
        <dbReference type="Proteomes" id="UP000014760"/>
    </source>
</evidence>
<dbReference type="PANTHER" id="PTHR16154:SF6">
    <property type="entry name" value="SPINOPHILIN, ISOFORM J"/>
    <property type="match status" value="1"/>
</dbReference>
<dbReference type="HOGENOM" id="CLU_3056372_0_0_1"/>
<accession>R7UKZ7</accession>
<dbReference type="GO" id="GO:0007015">
    <property type="term" value="P:actin filament organization"/>
    <property type="evidence" value="ECO:0007669"/>
    <property type="project" value="TreeGrafter"/>
</dbReference>
<evidence type="ECO:0000313" key="4">
    <source>
        <dbReference type="EMBL" id="ELU07214.1"/>
    </source>
</evidence>
<feature type="non-terminal residue" evidence="4">
    <location>
        <position position="1"/>
    </location>
</feature>
<evidence type="ECO:0000256" key="1">
    <source>
        <dbReference type="ARBA" id="ARBA00022553"/>
    </source>
</evidence>
<dbReference type="GO" id="GO:0019722">
    <property type="term" value="P:calcium-mediated signaling"/>
    <property type="evidence" value="ECO:0007669"/>
    <property type="project" value="TreeGrafter"/>
</dbReference>
<dbReference type="GO" id="GO:0015629">
    <property type="term" value="C:actin cytoskeleton"/>
    <property type="evidence" value="ECO:0007669"/>
    <property type="project" value="TreeGrafter"/>
</dbReference>
<dbReference type="GO" id="GO:0051015">
    <property type="term" value="F:actin filament binding"/>
    <property type="evidence" value="ECO:0007669"/>
    <property type="project" value="TreeGrafter"/>
</dbReference>
<protein>
    <recommendedName>
        <fullName evidence="3">SAM domain-containing protein</fullName>
    </recommendedName>
</protein>
<sequence length="54" mass="6196">VPEWTPQQVCHWLLALEMDQYTQEFMAKRVDGATLLAVDNAKLKVGSTFLLILY</sequence>
<dbReference type="InterPro" id="IPR001660">
    <property type="entry name" value="SAM"/>
</dbReference>
<dbReference type="OrthoDB" id="62701at2759"/>
<proteinExistence type="predicted"/>
<organism evidence="4">
    <name type="scientific">Capitella teleta</name>
    <name type="common">Polychaete worm</name>
    <dbReference type="NCBI Taxonomy" id="283909"/>
    <lineage>
        <taxon>Eukaryota</taxon>
        <taxon>Metazoa</taxon>
        <taxon>Spiralia</taxon>
        <taxon>Lophotrochozoa</taxon>
        <taxon>Annelida</taxon>
        <taxon>Polychaeta</taxon>
        <taxon>Sedentaria</taxon>
        <taxon>Scolecida</taxon>
        <taxon>Capitellidae</taxon>
        <taxon>Capitella</taxon>
    </lineage>
</organism>
<reference evidence="5" key="3">
    <citation type="submission" date="2015-06" db="UniProtKB">
        <authorList>
            <consortium name="EnsemblMetazoa"/>
        </authorList>
    </citation>
    <scope>IDENTIFICATION</scope>
</reference>
<dbReference type="GO" id="GO:0031175">
    <property type="term" value="P:neuron projection development"/>
    <property type="evidence" value="ECO:0007669"/>
    <property type="project" value="TreeGrafter"/>
</dbReference>
<dbReference type="GO" id="GO:0030425">
    <property type="term" value="C:dendrite"/>
    <property type="evidence" value="ECO:0007669"/>
    <property type="project" value="TreeGrafter"/>
</dbReference>
<dbReference type="EMBL" id="AMQN01001139">
    <property type="status" value="NOT_ANNOTATED_CDS"/>
    <property type="molecule type" value="Genomic_DNA"/>
</dbReference>
<reference evidence="6" key="1">
    <citation type="submission" date="2012-12" db="EMBL/GenBank/DDBJ databases">
        <authorList>
            <person name="Hellsten U."/>
            <person name="Grimwood J."/>
            <person name="Chapman J.A."/>
            <person name="Shapiro H."/>
            <person name="Aerts A."/>
            <person name="Otillar R.P."/>
            <person name="Terry A.Y."/>
            <person name="Boore J.L."/>
            <person name="Simakov O."/>
            <person name="Marletaz F."/>
            <person name="Cho S.-J."/>
            <person name="Edsinger-Gonzales E."/>
            <person name="Havlak P."/>
            <person name="Kuo D.-H."/>
            <person name="Larsson T."/>
            <person name="Lv J."/>
            <person name="Arendt D."/>
            <person name="Savage R."/>
            <person name="Osoegawa K."/>
            <person name="de Jong P."/>
            <person name="Lindberg D.R."/>
            <person name="Seaver E.C."/>
            <person name="Weisblat D.A."/>
            <person name="Putnam N.H."/>
            <person name="Grigoriev I.V."/>
            <person name="Rokhsar D.S."/>
        </authorList>
    </citation>
    <scope>NUCLEOTIDE SEQUENCE</scope>
    <source>
        <strain evidence="6">I ESC-2004</strain>
    </source>
</reference>
<dbReference type="EMBL" id="KB300094">
    <property type="protein sequence ID" value="ELU07214.1"/>
    <property type="molecule type" value="Genomic_DNA"/>
</dbReference>
<dbReference type="AlphaFoldDB" id="R7UKZ7"/>
<dbReference type="STRING" id="283909.R7UKZ7"/>
<dbReference type="Pfam" id="PF07647">
    <property type="entry name" value="SAM_2"/>
    <property type="match status" value="1"/>
</dbReference>
<reference evidence="4 6" key="2">
    <citation type="journal article" date="2013" name="Nature">
        <title>Insights into bilaterian evolution from three spiralian genomes.</title>
        <authorList>
            <person name="Simakov O."/>
            <person name="Marletaz F."/>
            <person name="Cho S.J."/>
            <person name="Edsinger-Gonzales E."/>
            <person name="Havlak P."/>
            <person name="Hellsten U."/>
            <person name="Kuo D.H."/>
            <person name="Larsson T."/>
            <person name="Lv J."/>
            <person name="Arendt D."/>
            <person name="Savage R."/>
            <person name="Osoegawa K."/>
            <person name="de Jong P."/>
            <person name="Grimwood J."/>
            <person name="Chapman J.A."/>
            <person name="Shapiro H."/>
            <person name="Aerts A."/>
            <person name="Otillar R.P."/>
            <person name="Terry A.Y."/>
            <person name="Boore J.L."/>
            <person name="Grigoriev I.V."/>
            <person name="Lindberg D.R."/>
            <person name="Seaver E.C."/>
            <person name="Weisblat D.A."/>
            <person name="Putnam N.H."/>
            <person name="Rokhsar D.S."/>
        </authorList>
    </citation>
    <scope>NUCLEOTIDE SEQUENCE</scope>
    <source>
        <strain evidence="4 6">I ESC-2004</strain>
    </source>
</reference>
<feature type="domain" description="SAM" evidence="3">
    <location>
        <begin position="4"/>
        <end position="54"/>
    </location>
</feature>
<dbReference type="GO" id="GO:0014069">
    <property type="term" value="C:postsynaptic density"/>
    <property type="evidence" value="ECO:0007669"/>
    <property type="project" value="TreeGrafter"/>
</dbReference>
<evidence type="ECO:0000256" key="2">
    <source>
        <dbReference type="ARBA" id="ARBA00023054"/>
    </source>
</evidence>
<dbReference type="EnsemblMetazoa" id="CapteT98132">
    <property type="protein sequence ID" value="CapteP98132"/>
    <property type="gene ID" value="CapteG98132"/>
</dbReference>
<dbReference type="SUPFAM" id="SSF47769">
    <property type="entry name" value="SAM/Pointed domain"/>
    <property type="match status" value="1"/>
</dbReference>
<keyword evidence="6" id="KW-1185">Reference proteome</keyword>
<dbReference type="Gene3D" id="1.10.150.50">
    <property type="entry name" value="Transcription Factor, Ets-1"/>
    <property type="match status" value="1"/>
</dbReference>
<keyword evidence="1" id="KW-0597">Phosphoprotein</keyword>
<dbReference type="InterPro" id="IPR013761">
    <property type="entry name" value="SAM/pointed_sf"/>
</dbReference>
<dbReference type="Proteomes" id="UP000014760">
    <property type="component" value="Unassembled WGS sequence"/>
</dbReference>
<keyword evidence="2" id="KW-0175">Coiled coil</keyword>
<dbReference type="InterPro" id="IPR043446">
    <property type="entry name" value="Neurabin-like"/>
</dbReference>